<dbReference type="Pfam" id="PF06653">
    <property type="entry name" value="Claudin_3"/>
    <property type="match status" value="1"/>
</dbReference>
<dbReference type="EMBL" id="CANHGI010000005">
    <property type="protein sequence ID" value="CAI5452048.1"/>
    <property type="molecule type" value="Genomic_DNA"/>
</dbReference>
<evidence type="ECO:0000313" key="3">
    <source>
        <dbReference type="Proteomes" id="UP001152747"/>
    </source>
</evidence>
<dbReference type="PANTHER" id="PTHR34151">
    <property type="entry name" value="PROTEIN CBG24195"/>
    <property type="match status" value="1"/>
</dbReference>
<evidence type="ECO:0000313" key="2">
    <source>
        <dbReference type="EMBL" id="CAI5452048.1"/>
    </source>
</evidence>
<evidence type="ECO:0000256" key="1">
    <source>
        <dbReference type="SAM" id="Phobius"/>
    </source>
</evidence>
<feature type="transmembrane region" description="Helical" evidence="1">
    <location>
        <begin position="108"/>
        <end position="132"/>
    </location>
</feature>
<reference evidence="2" key="1">
    <citation type="submission" date="2022-11" db="EMBL/GenBank/DDBJ databases">
        <authorList>
            <person name="Kikuchi T."/>
        </authorList>
    </citation>
    <scope>NUCLEOTIDE SEQUENCE</scope>
    <source>
        <strain evidence="2">PS1010</strain>
    </source>
</reference>
<keyword evidence="1" id="KW-1133">Transmembrane helix</keyword>
<organism evidence="2 3">
    <name type="scientific">Caenorhabditis angaria</name>
    <dbReference type="NCBI Taxonomy" id="860376"/>
    <lineage>
        <taxon>Eukaryota</taxon>
        <taxon>Metazoa</taxon>
        <taxon>Ecdysozoa</taxon>
        <taxon>Nematoda</taxon>
        <taxon>Chromadorea</taxon>
        <taxon>Rhabditida</taxon>
        <taxon>Rhabditina</taxon>
        <taxon>Rhabditomorpha</taxon>
        <taxon>Rhabditoidea</taxon>
        <taxon>Rhabditidae</taxon>
        <taxon>Peloderinae</taxon>
        <taxon>Caenorhabditis</taxon>
    </lineage>
</organism>
<dbReference type="AlphaFoldDB" id="A0A9P1N5P4"/>
<sequence length="178" mass="20041">MLIFRIILGCFSLIGLGLTLSSVFTTSWLNEDYPMYPNQPNSTFFHNHYGIVFLCISFIQCPGWAIFASLLMNIAFIISFVPFFMLIRLFFYSRKCQKLGIAEPAQSFFTYMSINMLVLAICEISAFILTIADAPSYVLGPRDTFSTGYSCYLALGAGICWILGFGISVYLRTAEKIL</sequence>
<protein>
    <submittedName>
        <fullName evidence="2">Uncharacterized protein</fullName>
    </submittedName>
</protein>
<accession>A0A9P1N5P4</accession>
<comment type="caution">
    <text evidence="2">The sequence shown here is derived from an EMBL/GenBank/DDBJ whole genome shotgun (WGS) entry which is preliminary data.</text>
</comment>
<feature type="transmembrane region" description="Helical" evidence="1">
    <location>
        <begin position="152"/>
        <end position="171"/>
    </location>
</feature>
<keyword evidence="1" id="KW-0472">Membrane</keyword>
<dbReference type="InterPro" id="IPR009545">
    <property type="entry name" value="Claudin-like"/>
</dbReference>
<dbReference type="Proteomes" id="UP001152747">
    <property type="component" value="Unassembled WGS sequence"/>
</dbReference>
<name>A0A9P1N5P4_9PELO</name>
<gene>
    <name evidence="2" type="ORF">CAMP_LOCUS14685</name>
</gene>
<dbReference type="PANTHER" id="PTHR34151:SF1">
    <property type="entry name" value="CASP-LIKE PROTEIN-RELATED"/>
    <property type="match status" value="1"/>
</dbReference>
<feature type="transmembrane region" description="Helical" evidence="1">
    <location>
        <begin position="64"/>
        <end position="87"/>
    </location>
</feature>
<keyword evidence="3" id="KW-1185">Reference proteome</keyword>
<keyword evidence="1" id="KW-0812">Transmembrane</keyword>
<proteinExistence type="predicted"/>